<dbReference type="Pfam" id="PF11298">
    <property type="entry name" value="DUF3099"/>
    <property type="match status" value="1"/>
</dbReference>
<proteinExistence type="predicted"/>
<evidence type="ECO:0000313" key="2">
    <source>
        <dbReference type="EMBL" id="MFC5176911.1"/>
    </source>
</evidence>
<gene>
    <name evidence="2" type="ORF">ACFPGP_09530</name>
</gene>
<name>A0ABW0BI16_9ACTN</name>
<protein>
    <submittedName>
        <fullName evidence="2">DUF3099 domain-containing protein</fullName>
    </submittedName>
</protein>
<keyword evidence="1" id="KW-0812">Transmembrane</keyword>
<evidence type="ECO:0000313" key="3">
    <source>
        <dbReference type="Proteomes" id="UP001596087"/>
    </source>
</evidence>
<evidence type="ECO:0000256" key="1">
    <source>
        <dbReference type="SAM" id="Phobius"/>
    </source>
</evidence>
<organism evidence="2 3">
    <name type="scientific">Nocardioides taihuensis</name>
    <dbReference type="NCBI Taxonomy" id="1835606"/>
    <lineage>
        <taxon>Bacteria</taxon>
        <taxon>Bacillati</taxon>
        <taxon>Actinomycetota</taxon>
        <taxon>Actinomycetes</taxon>
        <taxon>Propionibacteriales</taxon>
        <taxon>Nocardioidaceae</taxon>
        <taxon>Nocardioides</taxon>
    </lineage>
</organism>
<sequence length="106" mass="11561">MVWQRGQADEPVRITTAATSPQADISARQRRYVISMTIRTLCFVGAVVVGAGWLRWVLVAGAVLLPYVAVVMANAVGTKSDELDLRDADFRRGELGTPRENGSTTR</sequence>
<keyword evidence="1" id="KW-1133">Transmembrane helix</keyword>
<feature type="transmembrane region" description="Helical" evidence="1">
    <location>
        <begin position="56"/>
        <end position="76"/>
    </location>
</feature>
<dbReference type="RefSeq" id="WP_378589554.1">
    <property type="nucleotide sequence ID" value="NZ_JBHSKD010000009.1"/>
</dbReference>
<keyword evidence="3" id="KW-1185">Reference proteome</keyword>
<dbReference type="Proteomes" id="UP001596087">
    <property type="component" value="Unassembled WGS sequence"/>
</dbReference>
<dbReference type="InterPro" id="IPR021449">
    <property type="entry name" value="DUF3099"/>
</dbReference>
<feature type="transmembrane region" description="Helical" evidence="1">
    <location>
        <begin position="32"/>
        <end position="50"/>
    </location>
</feature>
<accession>A0ABW0BI16</accession>
<comment type="caution">
    <text evidence="2">The sequence shown here is derived from an EMBL/GenBank/DDBJ whole genome shotgun (WGS) entry which is preliminary data.</text>
</comment>
<keyword evidence="1" id="KW-0472">Membrane</keyword>
<dbReference type="EMBL" id="JBHSKD010000009">
    <property type="protein sequence ID" value="MFC5176911.1"/>
    <property type="molecule type" value="Genomic_DNA"/>
</dbReference>
<reference evidence="3" key="1">
    <citation type="journal article" date="2019" name="Int. J. Syst. Evol. Microbiol.">
        <title>The Global Catalogue of Microorganisms (GCM) 10K type strain sequencing project: providing services to taxonomists for standard genome sequencing and annotation.</title>
        <authorList>
            <consortium name="The Broad Institute Genomics Platform"/>
            <consortium name="The Broad Institute Genome Sequencing Center for Infectious Disease"/>
            <person name="Wu L."/>
            <person name="Ma J."/>
        </authorList>
    </citation>
    <scope>NUCLEOTIDE SEQUENCE [LARGE SCALE GENOMIC DNA]</scope>
    <source>
        <strain evidence="3">DFY41</strain>
    </source>
</reference>